<feature type="domain" description="AB hydrolase-1" evidence="3">
    <location>
        <begin position="20"/>
        <end position="290"/>
    </location>
</feature>
<dbReference type="GO" id="GO:0016042">
    <property type="term" value="P:lipid catabolic process"/>
    <property type="evidence" value="ECO:0007669"/>
    <property type="project" value="UniProtKB-KW"/>
</dbReference>
<dbReference type="EMBL" id="VIIS01001593">
    <property type="protein sequence ID" value="KAF0295862.1"/>
    <property type="molecule type" value="Genomic_DNA"/>
</dbReference>
<comment type="caution">
    <text evidence="4">The sequence shown here is derived from an EMBL/GenBank/DDBJ whole genome shotgun (WGS) entry which is preliminary data.</text>
</comment>
<dbReference type="Pfam" id="PF00561">
    <property type="entry name" value="Abhydrolase_1"/>
    <property type="match status" value="1"/>
</dbReference>
<dbReference type="Proteomes" id="UP000440578">
    <property type="component" value="Unassembled WGS sequence"/>
</dbReference>
<reference evidence="4 5" key="1">
    <citation type="submission" date="2019-07" db="EMBL/GenBank/DDBJ databases">
        <title>Draft genome assembly of a fouling barnacle, Amphibalanus amphitrite (Darwin, 1854): The first reference genome for Thecostraca.</title>
        <authorList>
            <person name="Kim W."/>
        </authorList>
    </citation>
    <scope>NUCLEOTIDE SEQUENCE [LARGE SCALE GENOMIC DNA]</scope>
    <source>
        <strain evidence="4">SNU_AA5</strain>
        <tissue evidence="4">Soma without cirri and trophi</tissue>
    </source>
</reference>
<keyword evidence="2" id="KW-0443">Lipid metabolism</keyword>
<evidence type="ECO:0000256" key="2">
    <source>
        <dbReference type="ARBA" id="ARBA00023098"/>
    </source>
</evidence>
<keyword evidence="5" id="KW-1185">Reference proteome</keyword>
<gene>
    <name evidence="4" type="primary">Lip3_1</name>
    <name evidence="4" type="ORF">FJT64_006664</name>
</gene>
<dbReference type="AlphaFoldDB" id="A0A6A4VYD0"/>
<keyword evidence="1" id="KW-0442">Lipid degradation</keyword>
<dbReference type="InterPro" id="IPR000073">
    <property type="entry name" value="AB_hydrolase_1"/>
</dbReference>
<evidence type="ECO:0000313" key="4">
    <source>
        <dbReference type="EMBL" id="KAF0295862.1"/>
    </source>
</evidence>
<evidence type="ECO:0000256" key="1">
    <source>
        <dbReference type="ARBA" id="ARBA00022963"/>
    </source>
</evidence>
<protein>
    <submittedName>
        <fullName evidence="4">Lipase 3</fullName>
    </submittedName>
</protein>
<dbReference type="OrthoDB" id="6777020at2759"/>
<proteinExistence type="predicted"/>
<dbReference type="InterPro" id="IPR029058">
    <property type="entry name" value="AB_hydrolase_fold"/>
</dbReference>
<evidence type="ECO:0000313" key="5">
    <source>
        <dbReference type="Proteomes" id="UP000440578"/>
    </source>
</evidence>
<sequence>MHRIPGGRGGSQATSPPGRPVLVLHGVQDSSAGWVINPRKSLGFVLADEGYDVWLGNNRGNTYGRAHVTLNPNKRRFWEFTLDSFSKYDNPAMIDYILETTGYDDLYYIGFSSSTISFWAMMNYYPAYNDKVRFMVALGPVATMKYFRSIVRIFVPFRKAIQKMSAIFSHNESFRHKPLYGVLGKIFCSKHSPTVPLCALGMFMLAGWDPKQLDKRYDYGKKQNLVRYGQRRPPEYFPEKVTAPVVLIWGPNDKMADKRDAALLAARLPNLVRSEPVNWRLWQHLDFMWGIDANRLVYSRVIHYMEQFGGAR</sequence>
<dbReference type="Gene3D" id="3.40.50.1820">
    <property type="entry name" value="alpha/beta hydrolase"/>
    <property type="match status" value="1"/>
</dbReference>
<dbReference type="PANTHER" id="PTHR11005">
    <property type="entry name" value="LYSOSOMAL ACID LIPASE-RELATED"/>
    <property type="match status" value="1"/>
</dbReference>
<evidence type="ECO:0000259" key="3">
    <source>
        <dbReference type="Pfam" id="PF00561"/>
    </source>
</evidence>
<name>A0A6A4VYD0_AMPAM</name>
<organism evidence="4 5">
    <name type="scientific">Amphibalanus amphitrite</name>
    <name type="common">Striped barnacle</name>
    <name type="synonym">Balanus amphitrite</name>
    <dbReference type="NCBI Taxonomy" id="1232801"/>
    <lineage>
        <taxon>Eukaryota</taxon>
        <taxon>Metazoa</taxon>
        <taxon>Ecdysozoa</taxon>
        <taxon>Arthropoda</taxon>
        <taxon>Crustacea</taxon>
        <taxon>Multicrustacea</taxon>
        <taxon>Cirripedia</taxon>
        <taxon>Thoracica</taxon>
        <taxon>Thoracicalcarea</taxon>
        <taxon>Balanomorpha</taxon>
        <taxon>Balanoidea</taxon>
        <taxon>Balanidae</taxon>
        <taxon>Amphibalaninae</taxon>
        <taxon>Amphibalanus</taxon>
    </lineage>
</organism>
<accession>A0A6A4VYD0</accession>
<dbReference type="SUPFAM" id="SSF53474">
    <property type="entry name" value="alpha/beta-Hydrolases"/>
    <property type="match status" value="1"/>
</dbReference>